<evidence type="ECO:0000256" key="1">
    <source>
        <dbReference type="SAM" id="MobiDB-lite"/>
    </source>
</evidence>
<feature type="compositionally biased region" description="Low complexity" evidence="1">
    <location>
        <begin position="58"/>
        <end position="71"/>
    </location>
</feature>
<keyword evidence="3" id="KW-1185">Reference proteome</keyword>
<dbReference type="Proteomes" id="UP001141552">
    <property type="component" value="Unassembled WGS sequence"/>
</dbReference>
<evidence type="ECO:0000313" key="2">
    <source>
        <dbReference type="EMBL" id="KAJ4826661.1"/>
    </source>
</evidence>
<organism evidence="2 3">
    <name type="scientific">Turnera subulata</name>
    <dbReference type="NCBI Taxonomy" id="218843"/>
    <lineage>
        <taxon>Eukaryota</taxon>
        <taxon>Viridiplantae</taxon>
        <taxon>Streptophyta</taxon>
        <taxon>Embryophyta</taxon>
        <taxon>Tracheophyta</taxon>
        <taxon>Spermatophyta</taxon>
        <taxon>Magnoliopsida</taxon>
        <taxon>eudicotyledons</taxon>
        <taxon>Gunneridae</taxon>
        <taxon>Pentapetalae</taxon>
        <taxon>rosids</taxon>
        <taxon>fabids</taxon>
        <taxon>Malpighiales</taxon>
        <taxon>Passifloraceae</taxon>
        <taxon>Turnera</taxon>
    </lineage>
</organism>
<name>A0A9Q0F8B8_9ROSI</name>
<sequence length="218" mass="25108">MENYLKPYDKEYMRMAILKHEETFKEQVYELHRLYRIQKIMMRNIASNRTNGRSQELGSSNNGFSFNQSNQARGLNQRSLVKLDLERPGGEENVAESNADRELIDENEIELTLGPTKYNQRKKAETPLTSDSGPSFSSSSTGSSQINRTSSLNHHHHQKTSKRREELTGHNFGLVQVSDMTLGYQNASKNSIVVDEQFRQERLKQPPWLFQVLSLNTT</sequence>
<evidence type="ECO:0000313" key="3">
    <source>
        <dbReference type="Proteomes" id="UP001141552"/>
    </source>
</evidence>
<feature type="region of interest" description="Disordered" evidence="1">
    <location>
        <begin position="51"/>
        <end position="169"/>
    </location>
</feature>
<protein>
    <submittedName>
        <fullName evidence="2">Uncharacterized protein</fullName>
    </submittedName>
</protein>
<gene>
    <name evidence="2" type="ORF">Tsubulata_001542</name>
</gene>
<comment type="caution">
    <text evidence="2">The sequence shown here is derived from an EMBL/GenBank/DDBJ whole genome shotgun (WGS) entry which is preliminary data.</text>
</comment>
<dbReference type="OrthoDB" id="666348at2759"/>
<reference evidence="2" key="1">
    <citation type="submission" date="2022-02" db="EMBL/GenBank/DDBJ databases">
        <authorList>
            <person name="Henning P.M."/>
            <person name="McCubbin A.G."/>
            <person name="Shore J.S."/>
        </authorList>
    </citation>
    <scope>NUCLEOTIDE SEQUENCE</scope>
    <source>
        <strain evidence="2">F60SS</strain>
        <tissue evidence="2">Leaves</tissue>
    </source>
</reference>
<feature type="compositionally biased region" description="Basic residues" evidence="1">
    <location>
        <begin position="153"/>
        <end position="162"/>
    </location>
</feature>
<dbReference type="EMBL" id="JAKUCV010006610">
    <property type="protein sequence ID" value="KAJ4826661.1"/>
    <property type="molecule type" value="Genomic_DNA"/>
</dbReference>
<dbReference type="PANTHER" id="PTHR33167">
    <property type="entry name" value="TRANSCRIPTION FACTOR, PUTATIVE (DUF863)-RELATED"/>
    <property type="match status" value="1"/>
</dbReference>
<feature type="compositionally biased region" description="Basic and acidic residues" evidence="1">
    <location>
        <begin position="81"/>
        <end position="90"/>
    </location>
</feature>
<accession>A0A9Q0F8B8</accession>
<reference evidence="2" key="2">
    <citation type="journal article" date="2023" name="Plants (Basel)">
        <title>Annotation of the Turnera subulata (Passifloraceae) Draft Genome Reveals the S-Locus Evolved after the Divergence of Turneroideae from Passifloroideae in a Stepwise Manner.</title>
        <authorList>
            <person name="Henning P.M."/>
            <person name="Roalson E.H."/>
            <person name="Mir W."/>
            <person name="McCubbin A.G."/>
            <person name="Shore J.S."/>
        </authorList>
    </citation>
    <scope>NUCLEOTIDE SEQUENCE</scope>
    <source>
        <strain evidence="2">F60SS</strain>
    </source>
</reference>
<proteinExistence type="predicted"/>
<dbReference type="PANTHER" id="PTHR33167:SF26">
    <property type="entry name" value="EXPRESSED PROTEIN"/>
    <property type="match status" value="1"/>
</dbReference>
<dbReference type="AlphaFoldDB" id="A0A9Q0F8B8"/>
<feature type="compositionally biased region" description="Low complexity" evidence="1">
    <location>
        <begin position="129"/>
        <end position="151"/>
    </location>
</feature>